<dbReference type="Gene3D" id="3.40.50.2000">
    <property type="entry name" value="Glycogen Phosphorylase B"/>
    <property type="match status" value="1"/>
</dbReference>
<protein>
    <submittedName>
        <fullName evidence="2">Uncharacterized protein</fullName>
    </submittedName>
</protein>
<reference evidence="2" key="1">
    <citation type="submission" date="2021-02" db="EMBL/GenBank/DDBJ databases">
        <authorList>
            <person name="Nowell W R."/>
        </authorList>
    </citation>
    <scope>NUCLEOTIDE SEQUENCE</scope>
    <source>
        <strain evidence="2">Ploen Becks lab</strain>
    </source>
</reference>
<evidence type="ECO:0000313" key="2">
    <source>
        <dbReference type="EMBL" id="CAF1063120.1"/>
    </source>
</evidence>
<gene>
    <name evidence="2" type="ORF">OXX778_LOCUS19380</name>
</gene>
<proteinExistence type="predicted"/>
<feature type="transmembrane region" description="Helical" evidence="1">
    <location>
        <begin position="162"/>
        <end position="181"/>
    </location>
</feature>
<dbReference type="EMBL" id="CAJNOC010005828">
    <property type="protein sequence ID" value="CAF1063120.1"/>
    <property type="molecule type" value="Genomic_DNA"/>
</dbReference>
<organism evidence="2 3">
    <name type="scientific">Brachionus calyciflorus</name>
    <dbReference type="NCBI Taxonomy" id="104777"/>
    <lineage>
        <taxon>Eukaryota</taxon>
        <taxon>Metazoa</taxon>
        <taxon>Spiralia</taxon>
        <taxon>Gnathifera</taxon>
        <taxon>Rotifera</taxon>
        <taxon>Eurotatoria</taxon>
        <taxon>Monogononta</taxon>
        <taxon>Pseudotrocha</taxon>
        <taxon>Ploima</taxon>
        <taxon>Brachionidae</taxon>
        <taxon>Brachionus</taxon>
    </lineage>
</organism>
<keyword evidence="1" id="KW-1133">Transmembrane helix</keyword>
<comment type="caution">
    <text evidence="2">The sequence shown here is derived from an EMBL/GenBank/DDBJ whole genome shotgun (WGS) entry which is preliminary data.</text>
</comment>
<feature type="non-terminal residue" evidence="2">
    <location>
        <position position="183"/>
    </location>
</feature>
<dbReference type="Proteomes" id="UP000663879">
    <property type="component" value="Unassembled WGS sequence"/>
</dbReference>
<dbReference type="AlphaFoldDB" id="A0A814L9P2"/>
<evidence type="ECO:0000313" key="3">
    <source>
        <dbReference type="Proteomes" id="UP000663879"/>
    </source>
</evidence>
<keyword evidence="1" id="KW-0472">Membrane</keyword>
<sequence length="183" mass="21492">MSKKVFVIPYPQHGHINPMLGMVHELVHDHNYQVIFYATEEFKDSVIKTGATYRPYKYFDLENLTKKTTPDLISILTTILSISHKELPLLLEDFEREKPDVIIYDFMCIAAKFLVKLIEKRYKSGESKTKIPLSTNFYCSFAIKKNVYPTNDFMLSALFENFIQGIFKFIWLILLQVLFSLKF</sequence>
<evidence type="ECO:0000256" key="1">
    <source>
        <dbReference type="SAM" id="Phobius"/>
    </source>
</evidence>
<keyword evidence="1" id="KW-0812">Transmembrane</keyword>
<accession>A0A814L9P2</accession>
<name>A0A814L9P2_9BILA</name>
<dbReference type="SUPFAM" id="SSF53756">
    <property type="entry name" value="UDP-Glycosyltransferase/glycogen phosphorylase"/>
    <property type="match status" value="1"/>
</dbReference>
<keyword evidence="3" id="KW-1185">Reference proteome</keyword>